<dbReference type="InterPro" id="IPR038488">
    <property type="entry name" value="Integrase_DNA-bd_sf"/>
</dbReference>
<dbReference type="InterPro" id="IPR025166">
    <property type="entry name" value="Integrase_DNA_bind_dom"/>
</dbReference>
<dbReference type="InterPro" id="IPR002104">
    <property type="entry name" value="Integrase_catalytic"/>
</dbReference>
<dbReference type="Pfam" id="PF00589">
    <property type="entry name" value="Phage_integrase"/>
    <property type="match status" value="1"/>
</dbReference>
<evidence type="ECO:0000313" key="9">
    <source>
        <dbReference type="Proteomes" id="UP000477739"/>
    </source>
</evidence>
<dbReference type="CDD" id="cd00801">
    <property type="entry name" value="INT_P4_C"/>
    <property type="match status" value="1"/>
</dbReference>
<keyword evidence="9" id="KW-1185">Reference proteome</keyword>
<dbReference type="AlphaFoldDB" id="A0A6L6IHI2"/>
<dbReference type="Pfam" id="PF13356">
    <property type="entry name" value="Arm-DNA-bind_3"/>
    <property type="match status" value="1"/>
</dbReference>
<evidence type="ECO:0000256" key="1">
    <source>
        <dbReference type="ARBA" id="ARBA00008857"/>
    </source>
</evidence>
<keyword evidence="3 5" id="KW-0238">DNA-binding</keyword>
<dbReference type="Gene3D" id="1.10.150.130">
    <property type="match status" value="1"/>
</dbReference>
<dbReference type="InterPro" id="IPR053876">
    <property type="entry name" value="Phage_int_M"/>
</dbReference>
<dbReference type="GO" id="GO:0006310">
    <property type="term" value="P:DNA recombination"/>
    <property type="evidence" value="ECO:0007669"/>
    <property type="project" value="UniProtKB-KW"/>
</dbReference>
<comment type="similarity">
    <text evidence="1">Belongs to the 'phage' integrase family.</text>
</comment>
<reference evidence="8 9" key="1">
    <citation type="submission" date="2019-11" db="EMBL/GenBank/DDBJ databases">
        <title>Escherichia alba sp. nov. isolated from the gut of plastic-eating superworms Zophobas atratus.</title>
        <authorList>
            <person name="Yang Y."/>
        </authorList>
    </citation>
    <scope>NUCLEOTIDE SEQUENCE [LARGE SCALE GENOMIC DNA]</scope>
    <source>
        <strain evidence="9">BIT-B35</strain>
    </source>
</reference>
<dbReference type="RefSeq" id="WP_167519356.1">
    <property type="nucleotide sequence ID" value="NZ_WMJZ01000003.1"/>
</dbReference>
<dbReference type="InterPro" id="IPR044068">
    <property type="entry name" value="CB"/>
</dbReference>
<dbReference type="InterPro" id="IPR011010">
    <property type="entry name" value="DNA_brk_join_enz"/>
</dbReference>
<dbReference type="PANTHER" id="PTHR30629">
    <property type="entry name" value="PROPHAGE INTEGRASE"/>
    <property type="match status" value="1"/>
</dbReference>
<sequence>MSLTDVKVRNARPSGKTIKLSDSDGLYLEVRTTGAKIWRYRFYLPGGKDSRYTIGEYPAVSLSDARAERDRVRALVRRGINPTAARRLDNEQAQAEAANTFKTVAVEWIEKKRENWTPGTTQQVESFLAINCYPAFGDKPIRDVTAHEILAVLREMERRGSVSSALKVRQWCSAIFCYAVSTLRAESDPAAALKGAIIPRKAENSRCLTHDELRKYFAAAGAYTGHPQTKICLMLLPFVFVRQGELRRGRWQEMDWDNNLWTIPAERMKMKRPHSVPLTPITRKLFEKLHALTGARELMFPGIKKPLEPLSDSTVNRAIEYLGFPSKQITSHDFRATASTTLYEAGFRREVIEKQLAHAESNRVVAAYNHAEYLPERREMMSFYEGWLTGFILASVAPDI</sequence>
<evidence type="ECO:0000313" key="8">
    <source>
        <dbReference type="EMBL" id="MTH45367.1"/>
    </source>
</evidence>
<keyword evidence="4" id="KW-0233">DNA recombination</keyword>
<dbReference type="Gene3D" id="1.10.443.10">
    <property type="entry name" value="Intergrase catalytic core"/>
    <property type="match status" value="1"/>
</dbReference>
<feature type="domain" description="Tyr recombinase" evidence="6">
    <location>
        <begin position="203"/>
        <end position="382"/>
    </location>
</feature>
<evidence type="ECO:0000259" key="6">
    <source>
        <dbReference type="PROSITE" id="PS51898"/>
    </source>
</evidence>
<name>A0A6L6IHI2_9ENTR</name>
<dbReference type="Pfam" id="PF22022">
    <property type="entry name" value="Phage_int_M"/>
    <property type="match status" value="1"/>
</dbReference>
<gene>
    <name evidence="8" type="ORF">GJV78_03630</name>
</gene>
<evidence type="ECO:0000256" key="2">
    <source>
        <dbReference type="ARBA" id="ARBA00022908"/>
    </source>
</evidence>
<evidence type="ECO:0000256" key="5">
    <source>
        <dbReference type="PROSITE-ProRule" id="PRU01248"/>
    </source>
</evidence>
<dbReference type="InterPro" id="IPR010998">
    <property type="entry name" value="Integrase_recombinase_N"/>
</dbReference>
<dbReference type="InterPro" id="IPR050808">
    <property type="entry name" value="Phage_Integrase"/>
</dbReference>
<comment type="caution">
    <text evidence="8">The sequence shown here is derived from an EMBL/GenBank/DDBJ whole genome shotgun (WGS) entry which is preliminary data.</text>
</comment>
<evidence type="ECO:0000259" key="7">
    <source>
        <dbReference type="PROSITE" id="PS51900"/>
    </source>
</evidence>
<evidence type="ECO:0000256" key="3">
    <source>
        <dbReference type="ARBA" id="ARBA00023125"/>
    </source>
</evidence>
<feature type="domain" description="Core-binding (CB)" evidence="7">
    <location>
        <begin position="99"/>
        <end position="180"/>
    </location>
</feature>
<accession>A0A6L6IHI2</accession>
<evidence type="ECO:0000256" key="4">
    <source>
        <dbReference type="ARBA" id="ARBA00023172"/>
    </source>
</evidence>
<protein>
    <submittedName>
        <fullName evidence="8">Tyrosine-type recombinase/integrase</fullName>
    </submittedName>
</protein>
<dbReference type="EMBL" id="WMJZ01000003">
    <property type="protein sequence ID" value="MTH45367.1"/>
    <property type="molecule type" value="Genomic_DNA"/>
</dbReference>
<dbReference type="InterPro" id="IPR013762">
    <property type="entry name" value="Integrase-like_cat_sf"/>
</dbReference>
<keyword evidence="2" id="KW-0229">DNA integration</keyword>
<proteinExistence type="inferred from homology"/>
<dbReference type="Proteomes" id="UP000477739">
    <property type="component" value="Unassembled WGS sequence"/>
</dbReference>
<dbReference type="Gene3D" id="3.30.160.390">
    <property type="entry name" value="Integrase, DNA-binding domain"/>
    <property type="match status" value="1"/>
</dbReference>
<dbReference type="PANTHER" id="PTHR30629:SF2">
    <property type="entry name" value="PROPHAGE INTEGRASE INTS-RELATED"/>
    <property type="match status" value="1"/>
</dbReference>
<dbReference type="SUPFAM" id="SSF56349">
    <property type="entry name" value="DNA breaking-rejoining enzymes"/>
    <property type="match status" value="1"/>
</dbReference>
<organism evidence="8 9">
    <name type="scientific">Intestinirhabdus alba</name>
    <dbReference type="NCBI Taxonomy" id="2899544"/>
    <lineage>
        <taxon>Bacteria</taxon>
        <taxon>Pseudomonadati</taxon>
        <taxon>Pseudomonadota</taxon>
        <taxon>Gammaproteobacteria</taxon>
        <taxon>Enterobacterales</taxon>
        <taxon>Enterobacteriaceae</taxon>
        <taxon>Intestinirhabdus</taxon>
    </lineage>
</organism>
<dbReference type="GO" id="GO:0015074">
    <property type="term" value="P:DNA integration"/>
    <property type="evidence" value="ECO:0007669"/>
    <property type="project" value="UniProtKB-KW"/>
</dbReference>
<dbReference type="GO" id="GO:0003677">
    <property type="term" value="F:DNA binding"/>
    <property type="evidence" value="ECO:0007669"/>
    <property type="project" value="UniProtKB-UniRule"/>
</dbReference>
<dbReference type="PROSITE" id="PS51898">
    <property type="entry name" value="TYR_RECOMBINASE"/>
    <property type="match status" value="1"/>
</dbReference>
<dbReference type="PROSITE" id="PS51900">
    <property type="entry name" value="CB"/>
    <property type="match status" value="1"/>
</dbReference>